<proteinExistence type="predicted"/>
<evidence type="ECO:0000313" key="5">
    <source>
        <dbReference type="EMBL" id="MBC3806819.1"/>
    </source>
</evidence>
<dbReference type="Proteomes" id="UP000648257">
    <property type="component" value="Unassembled WGS sequence"/>
</dbReference>
<keyword evidence="2 3" id="KW-0732">Signal</keyword>
<keyword evidence="6" id="KW-1185">Reference proteome</keyword>
<name>A0ABR6X3A7_9BURK</name>
<dbReference type="Gene3D" id="2.40.160.20">
    <property type="match status" value="1"/>
</dbReference>
<protein>
    <submittedName>
        <fullName evidence="5">Outer membrane beta-barrel protein</fullName>
    </submittedName>
</protein>
<feature type="signal peptide" evidence="3">
    <location>
        <begin position="1"/>
        <end position="19"/>
    </location>
</feature>
<sequence>MKKIVLAICCLAGISTAQAQDGYYVGAGITSSKYEVSINYDQFSNQNSVNQTGAKFFAGMAIDKTWSIETAYVDLGSVSTEWKFSGRAGTATFGATGQYIAGKGSLPLTEQFSLFGKLGLIRNQFKKSGFPSGVDETKTNAYGSIGAEYALSKKFSLSIEVERFGSDGTLTSALRFSF</sequence>
<dbReference type="Pfam" id="PF13505">
    <property type="entry name" value="OMP_b-brl"/>
    <property type="match status" value="1"/>
</dbReference>
<dbReference type="InterPro" id="IPR027385">
    <property type="entry name" value="Beta-barrel_OMP"/>
</dbReference>
<feature type="domain" description="Outer membrane protein beta-barrel" evidence="4">
    <location>
        <begin position="9"/>
        <end position="164"/>
    </location>
</feature>
<evidence type="ECO:0000256" key="3">
    <source>
        <dbReference type="SAM" id="SignalP"/>
    </source>
</evidence>
<evidence type="ECO:0000256" key="1">
    <source>
        <dbReference type="ARBA" id="ARBA00004442"/>
    </source>
</evidence>
<dbReference type="InterPro" id="IPR011250">
    <property type="entry name" value="OMP/PagP_B-barrel"/>
</dbReference>
<comment type="caution">
    <text evidence="5">The sequence shown here is derived from an EMBL/GenBank/DDBJ whole genome shotgun (WGS) entry which is preliminary data.</text>
</comment>
<dbReference type="EMBL" id="JACOFW010000004">
    <property type="protein sequence ID" value="MBC3806819.1"/>
    <property type="molecule type" value="Genomic_DNA"/>
</dbReference>
<evidence type="ECO:0000313" key="6">
    <source>
        <dbReference type="Proteomes" id="UP000648257"/>
    </source>
</evidence>
<gene>
    <name evidence="5" type="ORF">H8K52_05590</name>
</gene>
<dbReference type="RefSeq" id="WP_186921905.1">
    <property type="nucleotide sequence ID" value="NZ_JACOFW010000004.1"/>
</dbReference>
<comment type="subcellular location">
    <subcellularLocation>
        <location evidence="1">Cell outer membrane</location>
    </subcellularLocation>
</comment>
<accession>A0ABR6X3A7</accession>
<dbReference type="SUPFAM" id="SSF56925">
    <property type="entry name" value="OMPA-like"/>
    <property type="match status" value="1"/>
</dbReference>
<evidence type="ECO:0000259" key="4">
    <source>
        <dbReference type="Pfam" id="PF13505"/>
    </source>
</evidence>
<evidence type="ECO:0000256" key="2">
    <source>
        <dbReference type="ARBA" id="ARBA00022729"/>
    </source>
</evidence>
<organism evidence="5 6">
    <name type="scientific">Undibacterium seohonense</name>
    <dbReference type="NCBI Taxonomy" id="1344950"/>
    <lineage>
        <taxon>Bacteria</taxon>
        <taxon>Pseudomonadati</taxon>
        <taxon>Pseudomonadota</taxon>
        <taxon>Betaproteobacteria</taxon>
        <taxon>Burkholderiales</taxon>
        <taxon>Oxalobacteraceae</taxon>
        <taxon>Undibacterium</taxon>
    </lineage>
</organism>
<feature type="chain" id="PRO_5047209283" evidence="3">
    <location>
        <begin position="20"/>
        <end position="178"/>
    </location>
</feature>
<reference evidence="5 6" key="1">
    <citation type="submission" date="2020-08" db="EMBL/GenBank/DDBJ databases">
        <title>Novel species isolated from subtropical streams in China.</title>
        <authorList>
            <person name="Lu H."/>
        </authorList>
    </citation>
    <scope>NUCLEOTIDE SEQUENCE [LARGE SCALE GENOMIC DNA]</scope>
    <source>
        <strain evidence="5 6">KACC 16656</strain>
    </source>
</reference>